<organism evidence="1 2">
    <name type="scientific">Shewanella schlegeliana</name>
    <dbReference type="NCBI Taxonomy" id="190308"/>
    <lineage>
        <taxon>Bacteria</taxon>
        <taxon>Pseudomonadati</taxon>
        <taxon>Pseudomonadota</taxon>
        <taxon>Gammaproteobacteria</taxon>
        <taxon>Alteromonadales</taxon>
        <taxon>Shewanellaceae</taxon>
        <taxon>Shewanella</taxon>
    </lineage>
</organism>
<dbReference type="Proteomes" id="UP000604898">
    <property type="component" value="Unassembled WGS sequence"/>
</dbReference>
<reference evidence="1 2" key="1">
    <citation type="submission" date="2021-01" db="EMBL/GenBank/DDBJ databases">
        <title>Genome sequence of Shewanella schlegeliana JCM 11561.</title>
        <authorList>
            <person name="Zhang H."/>
            <person name="Li C."/>
        </authorList>
    </citation>
    <scope>NUCLEOTIDE SEQUENCE [LARGE SCALE GENOMIC DNA]</scope>
    <source>
        <strain evidence="1 2">JCM 11561</strain>
    </source>
</reference>
<keyword evidence="2" id="KW-1185">Reference proteome</keyword>
<protein>
    <submittedName>
        <fullName evidence="1">Uncharacterized protein</fullName>
    </submittedName>
</protein>
<name>A0ABS1T0U5_9GAMM</name>
<dbReference type="RefSeq" id="WP_202722454.1">
    <property type="nucleotide sequence ID" value="NZ_BPEX01000021.1"/>
</dbReference>
<evidence type="ECO:0000313" key="1">
    <source>
        <dbReference type="EMBL" id="MBL4914200.1"/>
    </source>
</evidence>
<comment type="caution">
    <text evidence="1">The sequence shown here is derived from an EMBL/GenBank/DDBJ whole genome shotgun (WGS) entry which is preliminary data.</text>
</comment>
<proteinExistence type="predicted"/>
<accession>A0ABS1T0U5</accession>
<gene>
    <name evidence="1" type="ORF">JMA39_13890</name>
</gene>
<evidence type="ECO:0000313" key="2">
    <source>
        <dbReference type="Proteomes" id="UP000604898"/>
    </source>
</evidence>
<sequence length="62" mass="7550">MQKPLPKDQQPMLYETFNINGQFVTERRTSIDRRVSEQTNRLDLYDRRQAPQRRTAHIDLYI</sequence>
<dbReference type="EMBL" id="JAESVD010000007">
    <property type="protein sequence ID" value="MBL4914200.1"/>
    <property type="molecule type" value="Genomic_DNA"/>
</dbReference>